<dbReference type="RefSeq" id="WP_210581918.1">
    <property type="nucleotide sequence ID" value="NZ_LK995540.1"/>
</dbReference>
<dbReference type="AlphaFoldDB" id="A0A1L7RMM0"/>
<organism evidence="1">
    <name type="scientific">Actinomyces succiniciruminis</name>
    <dbReference type="NCBI Taxonomy" id="1522002"/>
    <lineage>
        <taxon>Bacteria</taxon>
        <taxon>Bacillati</taxon>
        <taxon>Actinomycetota</taxon>
        <taxon>Actinomycetes</taxon>
        <taxon>Actinomycetales</taxon>
        <taxon>Actinomycetaceae</taxon>
        <taxon>Actinomyces</taxon>
    </lineage>
</organism>
<evidence type="ECO:0000313" key="1">
    <source>
        <dbReference type="EMBL" id="CED92439.1"/>
    </source>
</evidence>
<proteinExistence type="predicted"/>
<name>A0A1L7RMM0_9ACTO</name>
<gene>
    <name evidence="1" type="ORF">AAM4_2607</name>
</gene>
<dbReference type="EMBL" id="LK995540">
    <property type="protein sequence ID" value="CED92439.1"/>
    <property type="molecule type" value="Genomic_DNA"/>
</dbReference>
<accession>A0A1L7RMM0</accession>
<sequence length="97" mass="10661">MRTRRQHPNPRSIHRQGQELTLLDIIASEAAALKLAVVAGDDADIAVTLANLAELVRQAQRQLLDDQTIEETAPGIWANNGVLTLPTHMRSTEETGR</sequence>
<protein>
    <submittedName>
        <fullName evidence="1">Uncharacterized protein</fullName>
    </submittedName>
</protein>
<reference evidence="1" key="1">
    <citation type="submission" date="2014-07" db="EMBL/GenBank/DDBJ databases">
        <authorList>
            <person name="Zhang J.E."/>
            <person name="Yang H."/>
            <person name="Guo J."/>
            <person name="Deng Z."/>
            <person name="Luo H."/>
            <person name="Luo M."/>
            <person name="Zhao B."/>
        </authorList>
    </citation>
    <scope>NUCLEOTIDE SEQUENCE</scope>
    <source>
        <strain evidence="1">AM4</strain>
    </source>
</reference>